<organism evidence="1 2">
    <name type="scientific">Vigna mungo</name>
    <name type="common">Black gram</name>
    <name type="synonym">Phaseolus mungo</name>
    <dbReference type="NCBI Taxonomy" id="3915"/>
    <lineage>
        <taxon>Eukaryota</taxon>
        <taxon>Viridiplantae</taxon>
        <taxon>Streptophyta</taxon>
        <taxon>Embryophyta</taxon>
        <taxon>Tracheophyta</taxon>
        <taxon>Spermatophyta</taxon>
        <taxon>Magnoliopsida</taxon>
        <taxon>eudicotyledons</taxon>
        <taxon>Gunneridae</taxon>
        <taxon>Pentapetalae</taxon>
        <taxon>rosids</taxon>
        <taxon>fabids</taxon>
        <taxon>Fabales</taxon>
        <taxon>Fabaceae</taxon>
        <taxon>Papilionoideae</taxon>
        <taxon>50 kb inversion clade</taxon>
        <taxon>NPAAA clade</taxon>
        <taxon>indigoferoid/millettioid clade</taxon>
        <taxon>Phaseoleae</taxon>
        <taxon>Vigna</taxon>
    </lineage>
</organism>
<dbReference type="InterPro" id="IPR053134">
    <property type="entry name" value="RNA-dir_DNA_polymerase"/>
</dbReference>
<protein>
    <submittedName>
        <fullName evidence="1">Uncharacterized protein</fullName>
    </submittedName>
</protein>
<dbReference type="PANTHER" id="PTHR24559:SF450">
    <property type="entry name" value="RNA-DIRECTED DNA POLYMERASE HOMOLOG"/>
    <property type="match status" value="1"/>
</dbReference>
<accession>A0AAQ3N1I2</accession>
<dbReference type="Proteomes" id="UP001374535">
    <property type="component" value="Chromosome 8"/>
</dbReference>
<evidence type="ECO:0000313" key="1">
    <source>
        <dbReference type="EMBL" id="WVZ00986.1"/>
    </source>
</evidence>
<keyword evidence="2" id="KW-1185">Reference proteome</keyword>
<dbReference type="Gene3D" id="3.30.70.270">
    <property type="match status" value="1"/>
</dbReference>
<dbReference type="Gene3D" id="3.10.10.10">
    <property type="entry name" value="HIV Type 1 Reverse Transcriptase, subunit A, domain 1"/>
    <property type="match status" value="2"/>
</dbReference>
<name>A0AAQ3N1I2_VIGMU</name>
<dbReference type="InterPro" id="IPR043128">
    <property type="entry name" value="Rev_trsase/Diguanyl_cyclase"/>
</dbReference>
<dbReference type="InterPro" id="IPR043502">
    <property type="entry name" value="DNA/RNA_pol_sf"/>
</dbReference>
<dbReference type="SUPFAM" id="SSF56672">
    <property type="entry name" value="DNA/RNA polymerases"/>
    <property type="match status" value="1"/>
</dbReference>
<evidence type="ECO:0000313" key="2">
    <source>
        <dbReference type="Proteomes" id="UP001374535"/>
    </source>
</evidence>
<dbReference type="EMBL" id="CP144693">
    <property type="protein sequence ID" value="WVZ00986.1"/>
    <property type="molecule type" value="Genomic_DNA"/>
</dbReference>
<proteinExistence type="predicted"/>
<gene>
    <name evidence="1" type="ORF">V8G54_027055</name>
</gene>
<reference evidence="1 2" key="1">
    <citation type="journal article" date="2023" name="Life. Sci Alliance">
        <title>Evolutionary insights into 3D genome organization and epigenetic landscape of Vigna mungo.</title>
        <authorList>
            <person name="Junaid A."/>
            <person name="Singh B."/>
            <person name="Bhatia S."/>
        </authorList>
    </citation>
    <scope>NUCLEOTIDE SEQUENCE [LARGE SCALE GENOMIC DNA]</scope>
    <source>
        <strain evidence="1">Urdbean</strain>
    </source>
</reference>
<sequence>MDYMQKLFDSLTHGNNQHIDDSNSTVSTLLVTPSSSMLLMLQLEEEDFELDNDTENLLFVTNTTSREGLKDNNHLSLNAMKGGLGVSAIRFVAHINTLSAAPLFKVMVGNRNYMKAEGLIKALNIQVQGAKFELFVFLLPISGGFDFEGQLVKNHRISHIADYDALQLKFLHEGKFITLQGNLDSSPTQAHLHHIIRMVNTNSIAEVFSTQLVKDSSYQFPLLELPDNVEPELTLLLHTYSFVFDVPKSLPPPRFQDHTIPLMKGSQPVNVKPYRYPHSQKVEIEKLVQGMLDEGIIQPSKSLFSSLIIMVKKKDGSWRLFEATLFSKVDLRSGYHQILLNPEDRYKVAFRTHHGNYEWEINYLGHTLSGMGVAMETSKLKAQLQTPEQQQWLPKFLGFTIHYKPGKKNIPIDALSRRCFMI</sequence>
<dbReference type="PANTHER" id="PTHR24559">
    <property type="entry name" value="TRANSPOSON TY3-I GAG-POL POLYPROTEIN"/>
    <property type="match status" value="1"/>
</dbReference>
<dbReference type="AlphaFoldDB" id="A0AAQ3N1I2"/>